<dbReference type="Pfam" id="PF02597">
    <property type="entry name" value="ThiS"/>
    <property type="match status" value="1"/>
</dbReference>
<dbReference type="RefSeq" id="WP_012544124.1">
    <property type="nucleotide sequence ID" value="NC_011295.1"/>
</dbReference>
<dbReference type="InterPro" id="IPR016155">
    <property type="entry name" value="Mopterin_synth/thiamin_S_b"/>
</dbReference>
<dbReference type="SUPFAM" id="SSF54285">
    <property type="entry name" value="MoaD/ThiS"/>
    <property type="match status" value="1"/>
</dbReference>
<keyword evidence="2" id="KW-1185">Reference proteome</keyword>
<proteinExistence type="predicted"/>
<protein>
    <submittedName>
        <fullName evidence="1">Molybdopterin converting factor, subunit 1</fullName>
    </submittedName>
</protein>
<name>B5Y6G6_COPPD</name>
<dbReference type="STRING" id="309798.COPRO5265_1589"/>
<dbReference type="OrthoDB" id="1808557at2"/>
<reference evidence="1 2" key="2">
    <citation type="journal article" date="2014" name="Genome Announc.">
        <title>Complete Genome Sequence of Coprothermobacter proteolyticus DSM 5265.</title>
        <authorList>
            <person name="Alexiev A."/>
            <person name="Coil D.A."/>
            <person name="Badger J.H."/>
            <person name="Enticknap J."/>
            <person name="Ward N."/>
            <person name="Robb F.T."/>
            <person name="Eisen J.A."/>
        </authorList>
    </citation>
    <scope>NUCLEOTIDE SEQUENCE [LARGE SCALE GENOMIC DNA]</scope>
    <source>
        <strain evidence="2">ATCC 35245 / DSM 5265 / OCM 4 / BT</strain>
    </source>
</reference>
<evidence type="ECO:0000313" key="2">
    <source>
        <dbReference type="Proteomes" id="UP000001732"/>
    </source>
</evidence>
<dbReference type="InterPro" id="IPR012675">
    <property type="entry name" value="Beta-grasp_dom_sf"/>
</dbReference>
<dbReference type="InterPro" id="IPR003749">
    <property type="entry name" value="ThiS/MoaD-like"/>
</dbReference>
<reference evidence="2" key="1">
    <citation type="submission" date="2008-08" db="EMBL/GenBank/DDBJ databases">
        <title>The complete genome sequence of Coprothermobacter proteolyticus strain ATCC 5245 / DSM 5265 / BT.</title>
        <authorList>
            <person name="Dodson R.J."/>
            <person name="Durkin A.S."/>
            <person name="Wu M."/>
            <person name="Eisen J."/>
            <person name="Sutton G."/>
        </authorList>
    </citation>
    <scope>NUCLEOTIDE SEQUENCE [LARGE SCALE GENOMIC DNA]</scope>
    <source>
        <strain evidence="2">ATCC 35245 / DSM 5265 / OCM 4 / BT</strain>
    </source>
</reference>
<dbReference type="EMBL" id="CP001145">
    <property type="protein sequence ID" value="ACI17472.1"/>
    <property type="molecule type" value="Genomic_DNA"/>
</dbReference>
<organism evidence="1 2">
    <name type="scientific">Coprothermobacter proteolyticus (strain ATCC 35245 / DSM 5265 / OCM 4 / BT)</name>
    <dbReference type="NCBI Taxonomy" id="309798"/>
    <lineage>
        <taxon>Bacteria</taxon>
        <taxon>Pseudomonadati</taxon>
        <taxon>Coprothermobacterota</taxon>
        <taxon>Coprothermobacteria</taxon>
        <taxon>Coprothermobacterales</taxon>
        <taxon>Coprothermobacteraceae</taxon>
        <taxon>Coprothermobacter</taxon>
    </lineage>
</organism>
<dbReference type="eggNOG" id="COG1977">
    <property type="taxonomic scope" value="Bacteria"/>
</dbReference>
<dbReference type="Proteomes" id="UP000001732">
    <property type="component" value="Chromosome"/>
</dbReference>
<accession>B5Y6G6</accession>
<sequence>MRITVQINDYFNRYGVRSGEIELPAGATVADLLKSLGIPLSEIGFVVRNSTVLKETEQLRDGDVVLILPFVLGG</sequence>
<dbReference type="HOGENOM" id="CLU_2681389_0_0_9"/>
<dbReference type="AlphaFoldDB" id="B5Y6G6"/>
<evidence type="ECO:0000313" key="1">
    <source>
        <dbReference type="EMBL" id="ACI17472.1"/>
    </source>
</evidence>
<dbReference type="Gene3D" id="3.10.20.30">
    <property type="match status" value="1"/>
</dbReference>
<dbReference type="KEGG" id="cpo:COPRO5265_1589"/>
<gene>
    <name evidence="1" type="ordered locus">COPRO5265_1589</name>
</gene>